<dbReference type="Gene3D" id="3.30.710.10">
    <property type="entry name" value="Potassium Channel Kv1.1, Chain A"/>
    <property type="match status" value="1"/>
</dbReference>
<dbReference type="InterPro" id="IPR000210">
    <property type="entry name" value="BTB/POZ_dom"/>
</dbReference>
<dbReference type="PANTHER" id="PTHR26379:SF187">
    <property type="entry name" value="OS07G0655300 PROTEIN"/>
    <property type="match status" value="1"/>
</dbReference>
<organism evidence="5 6">
    <name type="scientific">Rhynchospora tenuis</name>
    <dbReference type="NCBI Taxonomy" id="198213"/>
    <lineage>
        <taxon>Eukaryota</taxon>
        <taxon>Viridiplantae</taxon>
        <taxon>Streptophyta</taxon>
        <taxon>Embryophyta</taxon>
        <taxon>Tracheophyta</taxon>
        <taxon>Spermatophyta</taxon>
        <taxon>Magnoliopsida</taxon>
        <taxon>Liliopsida</taxon>
        <taxon>Poales</taxon>
        <taxon>Cyperaceae</taxon>
        <taxon>Cyperoideae</taxon>
        <taxon>Rhynchosporeae</taxon>
        <taxon>Rhynchospora</taxon>
    </lineage>
</organism>
<dbReference type="Gene3D" id="2.60.210.10">
    <property type="entry name" value="Apoptosis, Tumor Necrosis Factor Receptor Associated Protein 2, Chain A"/>
    <property type="match status" value="1"/>
</dbReference>
<dbReference type="InterPro" id="IPR045005">
    <property type="entry name" value="BPM1-6"/>
</dbReference>
<dbReference type="PANTHER" id="PTHR26379">
    <property type="entry name" value="BTB/POZ AND MATH DOMAIN-CONTAINING PROTEIN 1"/>
    <property type="match status" value="1"/>
</dbReference>
<dbReference type="PROSITE" id="PS50097">
    <property type="entry name" value="BTB"/>
    <property type="match status" value="1"/>
</dbReference>
<feature type="domain" description="MATH" evidence="4">
    <location>
        <begin position="10"/>
        <end position="139"/>
    </location>
</feature>
<comment type="caution">
    <text evidence="5">The sequence shown here is derived from an EMBL/GenBank/DDBJ whole genome shotgun (WGS) entry which is preliminary data.</text>
</comment>
<dbReference type="Pfam" id="PF24570">
    <property type="entry name" value="BACK_BPM_SPOP"/>
    <property type="match status" value="1"/>
</dbReference>
<dbReference type="GO" id="GO:0016567">
    <property type="term" value="P:protein ubiquitination"/>
    <property type="evidence" value="ECO:0007669"/>
    <property type="project" value="InterPro"/>
</dbReference>
<dbReference type="SMART" id="SM00061">
    <property type="entry name" value="MATH"/>
    <property type="match status" value="1"/>
</dbReference>
<dbReference type="InterPro" id="IPR002083">
    <property type="entry name" value="MATH/TRAF_dom"/>
</dbReference>
<keyword evidence="6" id="KW-1185">Reference proteome</keyword>
<dbReference type="InterPro" id="IPR011333">
    <property type="entry name" value="SKP1/BTB/POZ_sf"/>
</dbReference>
<feature type="domain" description="BTB" evidence="3">
    <location>
        <begin position="173"/>
        <end position="236"/>
    </location>
</feature>
<accession>A0AAD5Z5C9</accession>
<evidence type="ECO:0000313" key="6">
    <source>
        <dbReference type="Proteomes" id="UP001210211"/>
    </source>
</evidence>
<dbReference type="PROSITE" id="PS50144">
    <property type="entry name" value="MATH"/>
    <property type="match status" value="1"/>
</dbReference>
<dbReference type="InterPro" id="IPR008974">
    <property type="entry name" value="TRAF-like"/>
</dbReference>
<dbReference type="Proteomes" id="UP001210211">
    <property type="component" value="Unassembled WGS sequence"/>
</dbReference>
<dbReference type="Pfam" id="PF22486">
    <property type="entry name" value="MATH_2"/>
    <property type="match status" value="1"/>
</dbReference>
<dbReference type="CDD" id="cd00121">
    <property type="entry name" value="MATH"/>
    <property type="match status" value="1"/>
</dbReference>
<dbReference type="Pfam" id="PF00651">
    <property type="entry name" value="BTB"/>
    <property type="match status" value="1"/>
</dbReference>
<dbReference type="AlphaFoldDB" id="A0AAD5Z5C9"/>
<evidence type="ECO:0000256" key="2">
    <source>
        <dbReference type="ARBA" id="ARBA00010846"/>
    </source>
</evidence>
<dbReference type="SMART" id="SM00225">
    <property type="entry name" value="BTB"/>
    <property type="match status" value="1"/>
</dbReference>
<evidence type="ECO:0000259" key="4">
    <source>
        <dbReference type="PROSITE" id="PS50144"/>
    </source>
</evidence>
<proteinExistence type="inferred from homology"/>
<gene>
    <name evidence="5" type="ORF">LUZ61_016352</name>
</gene>
<evidence type="ECO:0000313" key="5">
    <source>
        <dbReference type="EMBL" id="KAJ3687188.1"/>
    </source>
</evidence>
<dbReference type="SUPFAM" id="SSF54695">
    <property type="entry name" value="POZ domain"/>
    <property type="match status" value="1"/>
</dbReference>
<name>A0AAD5Z5C9_9POAL</name>
<dbReference type="InterPro" id="IPR056423">
    <property type="entry name" value="BACK_BPM_SPOP"/>
</dbReference>
<evidence type="ECO:0000259" key="3">
    <source>
        <dbReference type="PROSITE" id="PS50097"/>
    </source>
</evidence>
<evidence type="ECO:0000256" key="1">
    <source>
        <dbReference type="ARBA" id="ARBA00004906"/>
    </source>
</evidence>
<comment type="pathway">
    <text evidence="1">Protein modification; protein ubiquitination.</text>
</comment>
<reference evidence="5 6" key="1">
    <citation type="journal article" date="2022" name="Cell">
        <title>Repeat-based holocentromeres influence genome architecture and karyotype evolution.</title>
        <authorList>
            <person name="Hofstatter P.G."/>
            <person name="Thangavel G."/>
            <person name="Lux T."/>
            <person name="Neumann P."/>
            <person name="Vondrak T."/>
            <person name="Novak P."/>
            <person name="Zhang M."/>
            <person name="Costa L."/>
            <person name="Castellani M."/>
            <person name="Scott A."/>
            <person name="Toegelov H."/>
            <person name="Fuchs J."/>
            <person name="Mata-Sucre Y."/>
            <person name="Dias Y."/>
            <person name="Vanzela A.L.L."/>
            <person name="Huettel B."/>
            <person name="Almeida C.C.S."/>
            <person name="Simkova H."/>
            <person name="Souza G."/>
            <person name="Pedrosa-Harand A."/>
            <person name="Macas J."/>
            <person name="Mayer K.F.X."/>
            <person name="Houben A."/>
            <person name="Marques A."/>
        </authorList>
    </citation>
    <scope>NUCLEOTIDE SEQUENCE [LARGE SCALE GENOMIC DNA]</scope>
    <source>
        <strain evidence="5">RhyTen1mFocal</strain>
    </source>
</reference>
<dbReference type="Gene3D" id="6.10.250.3030">
    <property type="match status" value="1"/>
</dbReference>
<comment type="similarity">
    <text evidence="2">Belongs to the Tdpoz family.</text>
</comment>
<dbReference type="EMBL" id="JAMRDG010000002">
    <property type="protein sequence ID" value="KAJ3687188.1"/>
    <property type="molecule type" value="Genomic_DNA"/>
</dbReference>
<sequence>MRTSTSELAIASHIFKITGYSLLKEIDVGQYVSSSAFTVGGHEFYIRIYPRGEVTEREQFISVFLVLNSDADEELPVQFEFGLVDLSAGDLAIAGQKMSGSHTFVYFLETWGFACFISRAHLEASQYLKDDSFMVKCTIRVAKETWEEARQSIVPPSDLHLHLTKLLESSEMADITFEVDEESFIAHRIVLAARSSVFKQLLCQKGDNDASSCVRIQDVKAPVFKALLHYLYTDRLPNGIDKSLPSFDQQLLLAADTYAIERLKFICEEKLCNKLSVDTVASTFQLAEKCKCDRLNTACLKFAAKPENLISLMQMYSKISQGSEQHNTAGLSGLPELLNKLAHAFVPS</sequence>
<protein>
    <recommendedName>
        <fullName evidence="7">BTB domain-containing protein</fullName>
    </recommendedName>
</protein>
<dbReference type="SUPFAM" id="SSF49599">
    <property type="entry name" value="TRAF domain-like"/>
    <property type="match status" value="1"/>
</dbReference>
<evidence type="ECO:0008006" key="7">
    <source>
        <dbReference type="Google" id="ProtNLM"/>
    </source>
</evidence>